<evidence type="ECO:0000313" key="3">
    <source>
        <dbReference type="Proteomes" id="UP001208017"/>
    </source>
</evidence>
<organism evidence="2 3">
    <name type="scientific">Tumebacillus lacus</name>
    <dbReference type="NCBI Taxonomy" id="2995335"/>
    <lineage>
        <taxon>Bacteria</taxon>
        <taxon>Bacillati</taxon>
        <taxon>Bacillota</taxon>
        <taxon>Bacilli</taxon>
        <taxon>Bacillales</taxon>
        <taxon>Alicyclobacillaceae</taxon>
        <taxon>Tumebacillus</taxon>
    </lineage>
</organism>
<keyword evidence="3" id="KW-1185">Reference proteome</keyword>
<dbReference type="Pfam" id="PF01522">
    <property type="entry name" value="Polysacc_deac_1"/>
    <property type="match status" value="1"/>
</dbReference>
<dbReference type="SUPFAM" id="SSF88713">
    <property type="entry name" value="Glycoside hydrolase/deacetylase"/>
    <property type="match status" value="1"/>
</dbReference>
<evidence type="ECO:0000259" key="1">
    <source>
        <dbReference type="PROSITE" id="PS51677"/>
    </source>
</evidence>
<sequence length="333" mass="36775">MKHRNSPTVSAVKRRPLLFGAVALVFLLSGLFRSGAESAPAKVDHPMPVVSAMANQQDKDLRKRVEVLAKQYNADPIDAQNHPVWKAIPSLNGVEVDVEATMEKAKASKGDRIPLVAKQIPAAISLDDLGPLPIYRGNGEKKQMALMVNVAWGEEYLADMLDTFETHNVQVTFFLDGSWTKKNPDLAKELLVRGHELGNHAYSHPDMANLDSRSQLSQIVRTNQAIKRATGQTPTLFAPPGGAFNDETVKQAHGQKMRTILWTIDTLDWRKPPAASIQDKVLSRAENGALVLMHPTEPTREALRSLLPNLKKKGYDLVTVSELIDPTRPLQNP</sequence>
<dbReference type="PANTHER" id="PTHR10587">
    <property type="entry name" value="GLYCOSYL TRANSFERASE-RELATED"/>
    <property type="match status" value="1"/>
</dbReference>
<dbReference type="RefSeq" id="WP_267149815.1">
    <property type="nucleotide sequence ID" value="NZ_JAPMLT010000001.1"/>
</dbReference>
<dbReference type="CDD" id="cd10950">
    <property type="entry name" value="CE4_BsYlxY_like"/>
    <property type="match status" value="1"/>
</dbReference>
<dbReference type="InterPro" id="IPR002509">
    <property type="entry name" value="NODB_dom"/>
</dbReference>
<gene>
    <name evidence="2" type="ORF">OS242_01140</name>
</gene>
<dbReference type="Gene3D" id="3.20.20.370">
    <property type="entry name" value="Glycoside hydrolase/deacetylase"/>
    <property type="match status" value="1"/>
</dbReference>
<feature type="domain" description="NodB homology" evidence="1">
    <location>
        <begin position="142"/>
        <end position="318"/>
    </location>
</feature>
<dbReference type="Proteomes" id="UP001208017">
    <property type="component" value="Unassembled WGS sequence"/>
</dbReference>
<proteinExistence type="predicted"/>
<evidence type="ECO:0000313" key="2">
    <source>
        <dbReference type="EMBL" id="MCX7568572.1"/>
    </source>
</evidence>
<dbReference type="PANTHER" id="PTHR10587:SF80">
    <property type="entry name" value="CHITOOLIGOSACCHARIDE DEACETYLASE"/>
    <property type="match status" value="1"/>
</dbReference>
<reference evidence="2 3" key="1">
    <citation type="submission" date="2022-11" db="EMBL/GenBank/DDBJ databases">
        <title>Study of microbial diversity in lake waters.</title>
        <authorList>
            <person name="Zhang J."/>
        </authorList>
    </citation>
    <scope>NUCLEOTIDE SEQUENCE [LARGE SCALE GENOMIC DNA]</scope>
    <source>
        <strain evidence="2 3">DT12</strain>
    </source>
</reference>
<accession>A0ABT3WXT8</accession>
<dbReference type="PROSITE" id="PS51677">
    <property type="entry name" value="NODB"/>
    <property type="match status" value="1"/>
</dbReference>
<dbReference type="InterPro" id="IPR050248">
    <property type="entry name" value="Polysacc_deacetylase_ArnD"/>
</dbReference>
<protein>
    <submittedName>
        <fullName evidence="2">Polysaccharide deacetylase family protein</fullName>
    </submittedName>
</protein>
<comment type="caution">
    <text evidence="2">The sequence shown here is derived from an EMBL/GenBank/DDBJ whole genome shotgun (WGS) entry which is preliminary data.</text>
</comment>
<dbReference type="EMBL" id="JAPMLT010000001">
    <property type="protein sequence ID" value="MCX7568572.1"/>
    <property type="molecule type" value="Genomic_DNA"/>
</dbReference>
<name>A0ABT3WXT8_9BACL</name>
<dbReference type="InterPro" id="IPR011330">
    <property type="entry name" value="Glyco_hydro/deAcase_b/a-brl"/>
</dbReference>